<dbReference type="HOGENOM" id="CLU_1259698_0_0_10"/>
<dbReference type="OrthoDB" id="9781289at2"/>
<keyword evidence="2" id="KW-1185">Reference proteome</keyword>
<proteinExistence type="predicted"/>
<name>G8R8X3_OWEHD</name>
<dbReference type="RefSeq" id="WP_014202930.1">
    <property type="nucleotide sequence ID" value="NC_016599.1"/>
</dbReference>
<dbReference type="eggNOG" id="ENOG5030YIT">
    <property type="taxonomic scope" value="Bacteria"/>
</dbReference>
<gene>
    <name evidence="1" type="ordered locus">Oweho_2613</name>
</gene>
<protein>
    <submittedName>
        <fullName evidence="1">Uncharacterized protein</fullName>
    </submittedName>
</protein>
<sequence>MKKFALAILAANLLFVSCKKDEKTANQTTNVRASDYFPMAVGNYWIYESYAIDSNGVETNLNQEDSVYVSATTSHNGETYFQLESQYNICFQGHFRDSSGYLINTSGNIQFAPNDFSDSLSIDIETNGRDTLFIGVYKMEKVVDPIVVPAGSFETLLCRSSYDIYVKAPLKKRELLEYRSPEIGIVSKQCAGIGNPLTIESRLVRYHVN</sequence>
<organism evidence="1 2">
    <name type="scientific">Owenweeksia hongkongensis (strain DSM 17368 / CIP 108786 / JCM 12287 / NRRL B-23963 / UST20020801)</name>
    <dbReference type="NCBI Taxonomy" id="926562"/>
    <lineage>
        <taxon>Bacteria</taxon>
        <taxon>Pseudomonadati</taxon>
        <taxon>Bacteroidota</taxon>
        <taxon>Flavobacteriia</taxon>
        <taxon>Flavobacteriales</taxon>
        <taxon>Owenweeksiaceae</taxon>
        <taxon>Owenweeksia</taxon>
    </lineage>
</organism>
<reference evidence="1 2" key="1">
    <citation type="journal article" date="2012" name="Stand. Genomic Sci.">
        <title>Genome sequence of the orange-pigmented seawater bacterium Owenweeksia hongkongensis type strain (UST20020801(T)).</title>
        <authorList>
            <person name="Riedel T."/>
            <person name="Held B."/>
            <person name="Nolan M."/>
            <person name="Lucas S."/>
            <person name="Lapidus A."/>
            <person name="Tice H."/>
            <person name="Del Rio T.G."/>
            <person name="Cheng J.F."/>
            <person name="Han C."/>
            <person name="Tapia R."/>
            <person name="Goodwin L.A."/>
            <person name="Pitluck S."/>
            <person name="Liolios K."/>
            <person name="Mavromatis K."/>
            <person name="Pagani I."/>
            <person name="Ivanova N."/>
            <person name="Mikhailova N."/>
            <person name="Pati A."/>
            <person name="Chen A."/>
            <person name="Palaniappan K."/>
            <person name="Rohde M."/>
            <person name="Tindall B.J."/>
            <person name="Detter J.C."/>
            <person name="Goker M."/>
            <person name="Woyke T."/>
            <person name="Bristow J."/>
            <person name="Eisen J.A."/>
            <person name="Markowitz V."/>
            <person name="Hugenholtz P."/>
            <person name="Klenk H.P."/>
            <person name="Kyrpides N.C."/>
        </authorList>
    </citation>
    <scope>NUCLEOTIDE SEQUENCE</scope>
    <source>
        <strain evidence="2">DSM 17368 / JCM 12287 / NRRL B-23963</strain>
    </source>
</reference>
<dbReference type="EMBL" id="CP003156">
    <property type="protein sequence ID" value="AEV33581.1"/>
    <property type="molecule type" value="Genomic_DNA"/>
</dbReference>
<dbReference type="Proteomes" id="UP000005631">
    <property type="component" value="Chromosome"/>
</dbReference>
<dbReference type="AlphaFoldDB" id="G8R8X3"/>
<dbReference type="PROSITE" id="PS51257">
    <property type="entry name" value="PROKAR_LIPOPROTEIN"/>
    <property type="match status" value="1"/>
</dbReference>
<dbReference type="KEGG" id="oho:Oweho_2613"/>
<evidence type="ECO:0000313" key="2">
    <source>
        <dbReference type="Proteomes" id="UP000005631"/>
    </source>
</evidence>
<evidence type="ECO:0000313" key="1">
    <source>
        <dbReference type="EMBL" id="AEV33581.1"/>
    </source>
</evidence>
<accession>G8R8X3</accession>